<dbReference type="FunFam" id="3.40.1230.10:FF:000001">
    <property type="entry name" value="Adipogenesis-associated, Mth938 domain-containing"/>
    <property type="match status" value="1"/>
</dbReference>
<gene>
    <name evidence="3" type="ORF">MSSIT_1501</name>
</gene>
<evidence type="ECO:0000256" key="1">
    <source>
        <dbReference type="ARBA" id="ARBA00004496"/>
    </source>
</evidence>
<dbReference type="HOGENOM" id="CLU_074390_5_0_2"/>
<keyword evidence="4" id="KW-1185">Reference proteome</keyword>
<dbReference type="RefSeq" id="WP_048171461.1">
    <property type="nucleotide sequence ID" value="NZ_CP009506.1"/>
</dbReference>
<dbReference type="InterPro" id="IPR036748">
    <property type="entry name" value="MTH938-like_sf"/>
</dbReference>
<dbReference type="SUPFAM" id="SSF64076">
    <property type="entry name" value="MTH938-like"/>
    <property type="match status" value="1"/>
</dbReference>
<dbReference type="Pfam" id="PF04430">
    <property type="entry name" value="DUF498"/>
    <property type="match status" value="1"/>
</dbReference>
<evidence type="ECO:0000256" key="2">
    <source>
        <dbReference type="ARBA" id="ARBA00022490"/>
    </source>
</evidence>
<comment type="subcellular location">
    <subcellularLocation>
        <location evidence="1">Cytoplasm</location>
    </subcellularLocation>
</comment>
<proteinExistence type="predicted"/>
<dbReference type="GO" id="GO:0005737">
    <property type="term" value="C:cytoplasm"/>
    <property type="evidence" value="ECO:0007669"/>
    <property type="project" value="UniProtKB-SubCell"/>
</dbReference>
<sequence>MKPEINSTSFGSITVKRKTFENDILIRLDGQVKKRRKKLSKKLYGTSHKISLAEAKYIYEKGAEKLVVGTGQTGYVELSKKAKKYFRKKDCKVKLHPTPEAIKLWNKDRGRVIAMFHVTC</sequence>
<dbReference type="KEGG" id="msw:MSSIT_1501"/>
<dbReference type="AlphaFoldDB" id="A0A0E3P3V4"/>
<dbReference type="EMBL" id="CP009506">
    <property type="protein sequence ID" value="AKB28220.1"/>
    <property type="molecule type" value="Genomic_DNA"/>
</dbReference>
<dbReference type="GeneID" id="24860329"/>
<dbReference type="Gene3D" id="3.40.1230.10">
    <property type="entry name" value="MTH938-like"/>
    <property type="match status" value="1"/>
</dbReference>
<dbReference type="PANTHER" id="PTHR15811">
    <property type="entry name" value="MTH938 DOMAIN-CONTAINING PROTEIN"/>
    <property type="match status" value="1"/>
</dbReference>
<organism evidence="3 4">
    <name type="scientific">Methanosarcina siciliae T4/M</name>
    <dbReference type="NCBI Taxonomy" id="1434120"/>
    <lineage>
        <taxon>Archaea</taxon>
        <taxon>Methanobacteriati</taxon>
        <taxon>Methanobacteriota</taxon>
        <taxon>Stenosarchaea group</taxon>
        <taxon>Methanomicrobia</taxon>
        <taxon>Methanosarcinales</taxon>
        <taxon>Methanosarcinaceae</taxon>
        <taxon>Methanosarcina</taxon>
    </lineage>
</organism>
<evidence type="ECO:0000313" key="3">
    <source>
        <dbReference type="EMBL" id="AKB28220.1"/>
    </source>
</evidence>
<evidence type="ECO:0000313" key="4">
    <source>
        <dbReference type="Proteomes" id="UP000033111"/>
    </source>
</evidence>
<keyword evidence="2" id="KW-0963">Cytoplasm</keyword>
<dbReference type="PANTHER" id="PTHR15811:SF5">
    <property type="entry name" value="MTH938 DOMAIN-CONTAINING PROTEIN"/>
    <property type="match status" value="1"/>
</dbReference>
<reference evidence="3 4" key="1">
    <citation type="submission" date="2014-07" db="EMBL/GenBank/DDBJ databases">
        <title>Methanogenic archaea and the global carbon cycle.</title>
        <authorList>
            <person name="Henriksen J.R."/>
            <person name="Luke J."/>
            <person name="Reinhart S."/>
            <person name="Benedict M.N."/>
            <person name="Youngblut N.D."/>
            <person name="Metcalf M.E."/>
            <person name="Whitaker R.J."/>
            <person name="Metcalf W.W."/>
        </authorList>
    </citation>
    <scope>NUCLEOTIDE SEQUENCE [LARGE SCALE GENOMIC DNA]</scope>
    <source>
        <strain evidence="3 4">T4/M</strain>
    </source>
</reference>
<accession>A0A0E3P3V4</accession>
<dbReference type="InterPro" id="IPR007523">
    <property type="entry name" value="NDUFAF3/AAMDC"/>
</dbReference>
<name>A0A0E3P3V4_9EURY</name>
<dbReference type="Proteomes" id="UP000033111">
    <property type="component" value="Chromosome"/>
</dbReference>
<dbReference type="OrthoDB" id="117324at2157"/>
<protein>
    <submittedName>
        <fullName evidence="3">Uncharacterized protein</fullName>
    </submittedName>
</protein>
<dbReference type="PATRIC" id="fig|1434120.4.peg.1930"/>